<dbReference type="SUPFAM" id="SSF55874">
    <property type="entry name" value="ATPase domain of HSP90 chaperone/DNA topoisomerase II/histidine kinase"/>
    <property type="match status" value="1"/>
</dbReference>
<evidence type="ECO:0000256" key="1">
    <source>
        <dbReference type="ARBA" id="ARBA00000085"/>
    </source>
</evidence>
<dbReference type="RefSeq" id="WP_344623234.1">
    <property type="nucleotide sequence ID" value="NZ_BAAALD010000014.1"/>
</dbReference>
<accession>A0ABN1TEH2</accession>
<feature type="compositionally biased region" description="Low complexity" evidence="9">
    <location>
        <begin position="527"/>
        <end position="539"/>
    </location>
</feature>
<reference evidence="12 13" key="1">
    <citation type="journal article" date="2019" name="Int. J. Syst. Evol. Microbiol.">
        <title>The Global Catalogue of Microorganisms (GCM) 10K type strain sequencing project: providing services to taxonomists for standard genome sequencing and annotation.</title>
        <authorList>
            <consortium name="The Broad Institute Genomics Platform"/>
            <consortium name="The Broad Institute Genome Sequencing Center for Infectious Disease"/>
            <person name="Wu L."/>
            <person name="Ma J."/>
        </authorList>
    </citation>
    <scope>NUCLEOTIDE SEQUENCE [LARGE SCALE GENOMIC DNA]</scope>
    <source>
        <strain evidence="12 13">JCM 13002</strain>
    </source>
</reference>
<feature type="transmembrane region" description="Helical" evidence="10">
    <location>
        <begin position="47"/>
        <end position="66"/>
    </location>
</feature>
<evidence type="ECO:0000256" key="3">
    <source>
        <dbReference type="ARBA" id="ARBA00022553"/>
    </source>
</evidence>
<dbReference type="InterPro" id="IPR050428">
    <property type="entry name" value="TCS_sensor_his_kinase"/>
</dbReference>
<evidence type="ECO:0000256" key="4">
    <source>
        <dbReference type="ARBA" id="ARBA00022679"/>
    </source>
</evidence>
<evidence type="ECO:0000256" key="2">
    <source>
        <dbReference type="ARBA" id="ARBA00012438"/>
    </source>
</evidence>
<keyword evidence="7 10" id="KW-1133">Transmembrane helix</keyword>
<name>A0ABN1TEH2_9ACTN</name>
<keyword evidence="3" id="KW-0597">Phosphoprotein</keyword>
<gene>
    <name evidence="12" type="ORF">GCM10009663_20860</name>
</gene>
<keyword evidence="4" id="KW-0808">Transferase</keyword>
<dbReference type="Proteomes" id="UP001499987">
    <property type="component" value="Unassembled WGS sequence"/>
</dbReference>
<keyword evidence="10" id="KW-0472">Membrane</keyword>
<feature type="domain" description="Histidine kinase" evidence="11">
    <location>
        <begin position="322"/>
        <end position="429"/>
    </location>
</feature>
<keyword evidence="6" id="KW-0418">Kinase</keyword>
<comment type="caution">
    <text evidence="12">The sequence shown here is derived from an EMBL/GenBank/DDBJ whole genome shotgun (WGS) entry which is preliminary data.</text>
</comment>
<sequence>MRARTRPAGAAYQGSDGALAVRAGAGMVLGAAAAAAAVALTPSVHRAAVAGVAAVAALLWCGLVGWTAKLGLRARPAELRLAAARRELAETGAAAGALHTDLTAAHTAAGALRAALANAQAETAEIRTDLEQARADRHAARAELTALHEAHSAAVRERTELAALRDQVLPRVVERLRAGASVDTALAGHDLPVHHALLRTVAEAVGRGERQRAAALAVCATAAGRVQALATSMHAELRDMQHRHGEDVLGDLLVLDHSTAQVGRMADSIAVLTGARSGRRWTKPIGVESILRGALGRIGAYQRVRLHNASTAAVAGFAAEGVMHVLAELLDNAANFSAPPAEVHVYVEEAHSGLVVTVEDGGLGLSDSWLRRAEQAVSAQPLDLSALSAGTRLGLAVVGSLARKHGLSISFRPSARGGTGVVVLIPEQLISHPAPALARALEAERRAAAAAPAPAVPVPAVPRPARAVLEPARPAGPDTPGATEGADTTERTDGPDTTDSDAGNGAGTDTPRSVVRSRGARCGQTLPAAAPAAPAAPAPRTERSAALSAARFGAFRKALQGAESPDAHSKDDAR</sequence>
<dbReference type="EC" id="2.7.13.3" evidence="2"/>
<dbReference type="SMART" id="SM00387">
    <property type="entry name" value="HATPase_c"/>
    <property type="match status" value="1"/>
</dbReference>
<keyword evidence="5 10" id="KW-0812">Transmembrane</keyword>
<dbReference type="InterPro" id="IPR003594">
    <property type="entry name" value="HATPase_dom"/>
</dbReference>
<organism evidence="12 13">
    <name type="scientific">Kitasatospora arboriphila</name>
    <dbReference type="NCBI Taxonomy" id="258052"/>
    <lineage>
        <taxon>Bacteria</taxon>
        <taxon>Bacillati</taxon>
        <taxon>Actinomycetota</taxon>
        <taxon>Actinomycetes</taxon>
        <taxon>Kitasatosporales</taxon>
        <taxon>Streptomycetaceae</taxon>
        <taxon>Kitasatospora</taxon>
    </lineage>
</organism>
<evidence type="ECO:0000256" key="5">
    <source>
        <dbReference type="ARBA" id="ARBA00022692"/>
    </source>
</evidence>
<evidence type="ECO:0000259" key="11">
    <source>
        <dbReference type="PROSITE" id="PS50109"/>
    </source>
</evidence>
<dbReference type="InterPro" id="IPR005467">
    <property type="entry name" value="His_kinase_dom"/>
</dbReference>
<evidence type="ECO:0000256" key="8">
    <source>
        <dbReference type="SAM" id="Coils"/>
    </source>
</evidence>
<evidence type="ECO:0000256" key="10">
    <source>
        <dbReference type="SAM" id="Phobius"/>
    </source>
</evidence>
<evidence type="ECO:0000256" key="7">
    <source>
        <dbReference type="ARBA" id="ARBA00022989"/>
    </source>
</evidence>
<feature type="region of interest" description="Disordered" evidence="9">
    <location>
        <begin position="469"/>
        <end position="549"/>
    </location>
</feature>
<dbReference type="Pfam" id="PF02518">
    <property type="entry name" value="HATPase_c"/>
    <property type="match status" value="1"/>
</dbReference>
<dbReference type="PROSITE" id="PS50109">
    <property type="entry name" value="HIS_KIN"/>
    <property type="match status" value="1"/>
</dbReference>
<dbReference type="PANTHER" id="PTHR45436:SF5">
    <property type="entry name" value="SENSOR HISTIDINE KINASE TRCS"/>
    <property type="match status" value="1"/>
</dbReference>
<keyword evidence="8" id="KW-0175">Coiled coil</keyword>
<evidence type="ECO:0000256" key="6">
    <source>
        <dbReference type="ARBA" id="ARBA00022777"/>
    </source>
</evidence>
<dbReference type="PANTHER" id="PTHR45436">
    <property type="entry name" value="SENSOR HISTIDINE KINASE YKOH"/>
    <property type="match status" value="1"/>
</dbReference>
<protein>
    <recommendedName>
        <fullName evidence="2">histidine kinase</fullName>
        <ecNumber evidence="2">2.7.13.3</ecNumber>
    </recommendedName>
</protein>
<feature type="coiled-coil region" evidence="8">
    <location>
        <begin position="116"/>
        <end position="150"/>
    </location>
</feature>
<keyword evidence="13" id="KW-1185">Reference proteome</keyword>
<evidence type="ECO:0000313" key="12">
    <source>
        <dbReference type="EMBL" id="GAA1078642.1"/>
    </source>
</evidence>
<feature type="transmembrane region" description="Helical" evidence="10">
    <location>
        <begin position="20"/>
        <end position="41"/>
    </location>
</feature>
<evidence type="ECO:0000313" key="13">
    <source>
        <dbReference type="Proteomes" id="UP001499987"/>
    </source>
</evidence>
<dbReference type="Gene3D" id="3.30.565.10">
    <property type="entry name" value="Histidine kinase-like ATPase, C-terminal domain"/>
    <property type="match status" value="1"/>
</dbReference>
<comment type="catalytic activity">
    <reaction evidence="1">
        <text>ATP + protein L-histidine = ADP + protein N-phospho-L-histidine.</text>
        <dbReference type="EC" id="2.7.13.3"/>
    </reaction>
</comment>
<dbReference type="InterPro" id="IPR036890">
    <property type="entry name" value="HATPase_C_sf"/>
</dbReference>
<evidence type="ECO:0000256" key="9">
    <source>
        <dbReference type="SAM" id="MobiDB-lite"/>
    </source>
</evidence>
<dbReference type="EMBL" id="BAAALD010000014">
    <property type="protein sequence ID" value="GAA1078642.1"/>
    <property type="molecule type" value="Genomic_DNA"/>
</dbReference>
<proteinExistence type="predicted"/>